<feature type="disulfide bond" evidence="1">
    <location>
        <begin position="73"/>
        <end position="91"/>
    </location>
</feature>
<keyword evidence="3" id="KW-1185">Reference proteome</keyword>
<dbReference type="PANTHER" id="PTHR46605:SF2">
    <property type="entry name" value="TNFR-CYS DOMAIN-CONTAINING PROTEIN"/>
    <property type="match status" value="1"/>
</dbReference>
<sequence>MDIQAILVVLFCLVCIQHVELAISKCNKCPPGTFVLARCNKTAQTICEPCKDGTFSADSSYEEKCVLCKSAQCQPTMGLIRKCNGTVDNQCGCLKPNQFHHFSTDSCRVCPGCPPGEFPVRPCSGETICSRCRKNYFSNKTENYNTMCIKCTRCRIYETMCTTTQDAVCGKNVFTTAAVFTTPQRQAFVDGTPTVKTEKWPTTTDLQSKEKNKVDPIIIIVTLCTCVITVFIIVAVVLWRKKKETNCLRTRGFTIIEESRAKPSFSFGGS</sequence>
<dbReference type="Proteomes" id="UP001152795">
    <property type="component" value="Unassembled WGS sequence"/>
</dbReference>
<dbReference type="GO" id="GO:0048406">
    <property type="term" value="F:nerve growth factor binding"/>
    <property type="evidence" value="ECO:0007669"/>
    <property type="project" value="TreeGrafter"/>
</dbReference>
<name>A0A6S7GGR8_PARCT</name>
<organism evidence="2 3">
    <name type="scientific">Paramuricea clavata</name>
    <name type="common">Red gorgonian</name>
    <name type="synonym">Violescent sea-whip</name>
    <dbReference type="NCBI Taxonomy" id="317549"/>
    <lineage>
        <taxon>Eukaryota</taxon>
        <taxon>Metazoa</taxon>
        <taxon>Cnidaria</taxon>
        <taxon>Anthozoa</taxon>
        <taxon>Octocorallia</taxon>
        <taxon>Malacalcyonacea</taxon>
        <taxon>Plexauridae</taxon>
        <taxon>Paramuricea</taxon>
    </lineage>
</organism>
<dbReference type="GO" id="GO:0005886">
    <property type="term" value="C:plasma membrane"/>
    <property type="evidence" value="ECO:0007669"/>
    <property type="project" value="TreeGrafter"/>
</dbReference>
<dbReference type="OrthoDB" id="9990004at2759"/>
<dbReference type="SUPFAM" id="SSF57586">
    <property type="entry name" value="TNF receptor-like"/>
    <property type="match status" value="1"/>
</dbReference>
<gene>
    <name evidence="2" type="ORF">PACLA_8A012796</name>
</gene>
<dbReference type="GO" id="GO:0009986">
    <property type="term" value="C:cell surface"/>
    <property type="evidence" value="ECO:0007669"/>
    <property type="project" value="TreeGrafter"/>
</dbReference>
<dbReference type="InterPro" id="IPR001368">
    <property type="entry name" value="TNFR/NGFR_Cys_rich_reg"/>
</dbReference>
<proteinExistence type="predicted"/>
<dbReference type="AlphaFoldDB" id="A0A6S7GGR8"/>
<dbReference type="PROSITE" id="PS50050">
    <property type="entry name" value="TNFR_NGFR_2"/>
    <property type="match status" value="2"/>
</dbReference>
<comment type="caution">
    <text evidence="2">The sequence shown here is derived from an EMBL/GenBank/DDBJ whole genome shotgun (WGS) entry which is preliminary data.</text>
</comment>
<dbReference type="Pfam" id="PF00020">
    <property type="entry name" value="TNFR_c6"/>
    <property type="match status" value="1"/>
</dbReference>
<dbReference type="SMART" id="SM00208">
    <property type="entry name" value="TNFR"/>
    <property type="match status" value="4"/>
</dbReference>
<dbReference type="GO" id="GO:0007266">
    <property type="term" value="P:Rho protein signal transduction"/>
    <property type="evidence" value="ECO:0007669"/>
    <property type="project" value="TreeGrafter"/>
</dbReference>
<feature type="disulfide bond" evidence="1">
    <location>
        <begin position="50"/>
        <end position="65"/>
    </location>
</feature>
<dbReference type="GO" id="GO:0005035">
    <property type="term" value="F:death receptor activity"/>
    <property type="evidence" value="ECO:0007669"/>
    <property type="project" value="TreeGrafter"/>
</dbReference>
<keyword evidence="2" id="KW-0675">Receptor</keyword>
<evidence type="ECO:0000313" key="2">
    <source>
        <dbReference type="EMBL" id="CAB3988559.1"/>
    </source>
</evidence>
<keyword evidence="1" id="KW-1015">Disulfide bond</keyword>
<dbReference type="EMBL" id="CACRXK020001343">
    <property type="protein sequence ID" value="CAB3988559.1"/>
    <property type="molecule type" value="Genomic_DNA"/>
</dbReference>
<reference evidence="2" key="1">
    <citation type="submission" date="2020-04" db="EMBL/GenBank/DDBJ databases">
        <authorList>
            <person name="Alioto T."/>
            <person name="Alioto T."/>
            <person name="Gomez Garrido J."/>
        </authorList>
    </citation>
    <scope>NUCLEOTIDE SEQUENCE</scope>
    <source>
        <strain evidence="2">A484AB</strain>
    </source>
</reference>
<feature type="repeat" description="TNFR-Cys" evidence="1">
    <location>
        <begin position="49"/>
        <end position="91"/>
    </location>
</feature>
<evidence type="ECO:0000313" key="3">
    <source>
        <dbReference type="Proteomes" id="UP001152795"/>
    </source>
</evidence>
<comment type="caution">
    <text evidence="1">Lacks conserved residue(s) required for the propagation of feature annotation.</text>
</comment>
<dbReference type="Gene3D" id="2.10.50.10">
    <property type="entry name" value="Tumor Necrosis Factor Receptor, subunit A, domain 2"/>
    <property type="match status" value="2"/>
</dbReference>
<dbReference type="GO" id="GO:0015026">
    <property type="term" value="F:coreceptor activity"/>
    <property type="evidence" value="ECO:0007669"/>
    <property type="project" value="TreeGrafter"/>
</dbReference>
<accession>A0A6S7GGR8</accession>
<feature type="repeat" description="TNFR-Cys" evidence="1">
    <location>
        <begin position="131"/>
        <end position="169"/>
    </location>
</feature>
<dbReference type="PANTHER" id="PTHR46605">
    <property type="entry name" value="TUMOR NECROSIS FACTOR RECEPTOR"/>
    <property type="match status" value="1"/>
</dbReference>
<protein>
    <submittedName>
        <fullName evidence="2">Tumor necrosis factor receptor superfamily member 16</fullName>
    </submittedName>
</protein>
<evidence type="ECO:0000256" key="1">
    <source>
        <dbReference type="PROSITE-ProRule" id="PRU00206"/>
    </source>
</evidence>
<dbReference type="InterPro" id="IPR052302">
    <property type="entry name" value="Neurotrophin_rcpt-DD"/>
</dbReference>